<evidence type="ECO:0000256" key="6">
    <source>
        <dbReference type="ARBA" id="ARBA00022679"/>
    </source>
</evidence>
<dbReference type="GO" id="GO:0003677">
    <property type="term" value="F:DNA binding"/>
    <property type="evidence" value="ECO:0007669"/>
    <property type="project" value="UniProtKB-KW"/>
</dbReference>
<keyword evidence="7" id="KW-0548">Nucleotidyltransferase</keyword>
<keyword evidence="8" id="KW-0235">DNA replication</keyword>
<reference evidence="22" key="1">
    <citation type="submission" date="2021-07" db="EMBL/GenBank/DDBJ databases">
        <title>Communication and adaptive evolution of viruses within giant pandas and their associated organisms in a local ecological environment.</title>
        <authorList>
            <person name="Zhao M."/>
            <person name="Liu S."/>
            <person name="Zhang W."/>
        </authorList>
    </citation>
    <scope>NUCLEOTIDE SEQUENCE</scope>
    <source>
        <strain evidence="22">Rpf282unssDNA18-12</strain>
    </source>
</reference>
<evidence type="ECO:0000256" key="1">
    <source>
        <dbReference type="ARBA" id="ARBA00001936"/>
    </source>
</evidence>
<keyword evidence="11" id="KW-0547">Nucleotide-binding</keyword>
<evidence type="ECO:0000256" key="8">
    <source>
        <dbReference type="ARBA" id="ARBA00022705"/>
    </source>
</evidence>
<comment type="cofactor">
    <cofactor evidence="1">
        <name>Mn(2+)</name>
        <dbReference type="ChEBI" id="CHEBI:29035"/>
    </cofactor>
</comment>
<keyword evidence="5" id="KW-1048">Host nucleus</keyword>
<dbReference type="GO" id="GO:0003723">
    <property type="term" value="F:RNA binding"/>
    <property type="evidence" value="ECO:0007669"/>
    <property type="project" value="InterPro"/>
</dbReference>
<evidence type="ECO:0000256" key="15">
    <source>
        <dbReference type="ARBA" id="ARBA00023125"/>
    </source>
</evidence>
<evidence type="ECO:0000313" key="22">
    <source>
        <dbReference type="EMBL" id="UBJ25932.1"/>
    </source>
</evidence>
<accession>A0A8K1HHZ3</accession>
<dbReference type="GO" id="GO:0046872">
    <property type="term" value="F:metal ion binding"/>
    <property type="evidence" value="ECO:0007669"/>
    <property type="project" value="UniProtKB-KW"/>
</dbReference>
<keyword evidence="15" id="KW-0238">DNA-binding</keyword>
<dbReference type="GO" id="GO:0004519">
    <property type="term" value="F:endonuclease activity"/>
    <property type="evidence" value="ECO:0007669"/>
    <property type="project" value="UniProtKB-KW"/>
</dbReference>
<evidence type="ECO:0000256" key="3">
    <source>
        <dbReference type="ARBA" id="ARBA00008545"/>
    </source>
</evidence>
<dbReference type="Pfam" id="PF02407">
    <property type="entry name" value="Viral_Rep"/>
    <property type="match status" value="1"/>
</dbReference>
<evidence type="ECO:0000256" key="16">
    <source>
        <dbReference type="ARBA" id="ARBA00023268"/>
    </source>
</evidence>
<evidence type="ECO:0000256" key="2">
    <source>
        <dbReference type="ARBA" id="ARBA00004147"/>
    </source>
</evidence>
<proteinExistence type="inferred from homology"/>
<evidence type="ECO:0000256" key="10">
    <source>
        <dbReference type="ARBA" id="ARBA00022723"/>
    </source>
</evidence>
<comment type="catalytic activity">
    <reaction evidence="19">
        <text>ATP + H2O = ADP + phosphate + H(+)</text>
        <dbReference type="Rhea" id="RHEA:13065"/>
        <dbReference type="ChEBI" id="CHEBI:15377"/>
        <dbReference type="ChEBI" id="CHEBI:15378"/>
        <dbReference type="ChEBI" id="CHEBI:30616"/>
        <dbReference type="ChEBI" id="CHEBI:43474"/>
        <dbReference type="ChEBI" id="CHEBI:456216"/>
    </reaction>
</comment>
<name>A0A8K1HHZ3_9VIRU</name>
<keyword evidence="16" id="KW-0511">Multifunctional enzyme</keyword>
<dbReference type="GO" id="GO:0016787">
    <property type="term" value="F:hydrolase activity"/>
    <property type="evidence" value="ECO:0007669"/>
    <property type="project" value="UniProtKB-KW"/>
</dbReference>
<evidence type="ECO:0000256" key="19">
    <source>
        <dbReference type="ARBA" id="ARBA00049360"/>
    </source>
</evidence>
<evidence type="ECO:0000256" key="13">
    <source>
        <dbReference type="ARBA" id="ARBA00022801"/>
    </source>
</evidence>
<evidence type="ECO:0000256" key="9">
    <source>
        <dbReference type="ARBA" id="ARBA00022722"/>
    </source>
</evidence>
<feature type="domain" description="CRESS-DNA virus Rep endonuclease" evidence="21">
    <location>
        <begin position="74"/>
        <end position="156"/>
    </location>
</feature>
<evidence type="ECO:0000256" key="7">
    <source>
        <dbReference type="ARBA" id="ARBA00022695"/>
    </source>
</evidence>
<evidence type="ECO:0000256" key="4">
    <source>
        <dbReference type="ARBA" id="ARBA00014531"/>
    </source>
</evidence>
<dbReference type="GO" id="GO:0016779">
    <property type="term" value="F:nucleotidyltransferase activity"/>
    <property type="evidence" value="ECO:0007669"/>
    <property type="project" value="UniProtKB-KW"/>
</dbReference>
<dbReference type="Gene3D" id="3.40.1310.20">
    <property type="match status" value="1"/>
</dbReference>
<evidence type="ECO:0000259" key="21">
    <source>
        <dbReference type="Pfam" id="PF02407"/>
    </source>
</evidence>
<evidence type="ECO:0000259" key="20">
    <source>
        <dbReference type="Pfam" id="PF00910"/>
    </source>
</evidence>
<evidence type="ECO:0000256" key="5">
    <source>
        <dbReference type="ARBA" id="ARBA00022562"/>
    </source>
</evidence>
<dbReference type="EMBL" id="MZ556195">
    <property type="protein sequence ID" value="UBJ25932.1"/>
    <property type="molecule type" value="Genomic_DNA"/>
</dbReference>
<dbReference type="GO" id="GO:0000166">
    <property type="term" value="F:nucleotide binding"/>
    <property type="evidence" value="ECO:0007669"/>
    <property type="project" value="UniProtKB-KW"/>
</dbReference>
<comment type="subcellular location">
    <subcellularLocation>
        <location evidence="2">Host nucleus</location>
    </subcellularLocation>
</comment>
<evidence type="ECO:0000256" key="18">
    <source>
        <dbReference type="ARBA" id="ARBA00032243"/>
    </source>
</evidence>
<dbReference type="InterPro" id="IPR049912">
    <property type="entry name" value="CRESS_DNA_REP"/>
</dbReference>
<evidence type="ECO:0000256" key="14">
    <source>
        <dbReference type="ARBA" id="ARBA00023124"/>
    </source>
</evidence>
<dbReference type="GO" id="GO:0042025">
    <property type="term" value="C:host cell nucleus"/>
    <property type="evidence" value="ECO:0007669"/>
    <property type="project" value="UniProtKB-SubCell"/>
</dbReference>
<evidence type="ECO:0000256" key="17">
    <source>
        <dbReference type="ARBA" id="ARBA00030754"/>
    </source>
</evidence>
<keyword evidence="9" id="KW-0540">Nuclease</keyword>
<comment type="similarity">
    <text evidence="3">Belongs to the nanoviruses/circoviruses replication-associated protein family.</text>
</comment>
<dbReference type="SUPFAM" id="SSF52540">
    <property type="entry name" value="P-loop containing nucleoside triphosphate hydrolases"/>
    <property type="match status" value="1"/>
</dbReference>
<organism evidence="22">
    <name type="scientific">Red panda feces-associated circular DNA virus 22</name>
    <dbReference type="NCBI Taxonomy" id="2863976"/>
    <lineage>
        <taxon>Viruses</taxon>
        <taxon>Monodnaviria</taxon>
        <taxon>Shotokuvirae</taxon>
        <taxon>Cressdnaviricota</taxon>
    </lineage>
</organism>
<protein>
    <recommendedName>
        <fullName evidence="4">Replication-associated protein</fullName>
    </recommendedName>
    <alternativeName>
        <fullName evidence="17">ATP-dependent helicase Rep</fullName>
    </alternativeName>
    <alternativeName>
        <fullName evidence="18">RepP</fullName>
    </alternativeName>
</protein>
<dbReference type="GO" id="GO:0006260">
    <property type="term" value="P:DNA replication"/>
    <property type="evidence" value="ECO:0007669"/>
    <property type="project" value="UniProtKB-KW"/>
</dbReference>
<keyword evidence="10" id="KW-0479">Metal-binding</keyword>
<dbReference type="GO" id="GO:0003724">
    <property type="term" value="F:RNA helicase activity"/>
    <property type="evidence" value="ECO:0007669"/>
    <property type="project" value="InterPro"/>
</dbReference>
<evidence type="ECO:0000256" key="12">
    <source>
        <dbReference type="ARBA" id="ARBA00022759"/>
    </source>
</evidence>
<sequence>MNNNIKKNEGWSFVYFHFHFHFRSRSRSPRSTKGTVDFFGRSARAKSLFKPSESSSIFKQQRNMEQQQNKKALHWIMVVNNYSQKDMDAFKDNACLFAYWIYGQEVGESGTPHLQCYMKCTKQTTMMTLKKVWNRAHFEVKSRHSSVLQCVNYCRKDGKYTESGEPPVEPHVNGNLKNQELWDQTLRLAKEGNINDINSKHQIIYYNTLNKIADDFLPIPKQLNWVDGKTPNKWYWGPTGSGKSRKARGENPEAYIKDVMNHWWTGYKGESVAIIEDISTFHVAMGDALKIWADRYAFPANKKFGGATIRPEVIIVTSNFKISDIWADVNTHEPLYRRFEEIYIGPRDMFGAPDPRQKSKKRIDLRKAIVIDSDSEDKESRCLICNYAPCDCVPSEEEGVKPKKTKLVGWPLDDLFDDNYINKL</sequence>
<dbReference type="Pfam" id="PF00910">
    <property type="entry name" value="RNA_helicase"/>
    <property type="match status" value="1"/>
</dbReference>
<keyword evidence="13" id="KW-0378">Hydrolase</keyword>
<feature type="domain" description="Helicase superfamily 3 single-stranded DNA/RNA virus" evidence="20">
    <location>
        <begin position="234"/>
        <end position="320"/>
    </location>
</feature>
<dbReference type="InterPro" id="IPR000605">
    <property type="entry name" value="Helicase_SF3_ssDNA/RNA_vir"/>
</dbReference>
<keyword evidence="6" id="KW-0808">Transferase</keyword>
<keyword evidence="12" id="KW-0255">Endonuclease</keyword>
<keyword evidence="14" id="KW-0190">Covalent protein-DNA linkage</keyword>
<dbReference type="InterPro" id="IPR027417">
    <property type="entry name" value="P-loop_NTPase"/>
</dbReference>
<evidence type="ECO:0000256" key="11">
    <source>
        <dbReference type="ARBA" id="ARBA00022741"/>
    </source>
</evidence>